<evidence type="ECO:0000313" key="3">
    <source>
        <dbReference type="EMBL" id="MBR7836440.1"/>
    </source>
</evidence>
<protein>
    <recommendedName>
        <fullName evidence="5">BMP family ABC transporter substrate-binding protein</fullName>
    </recommendedName>
</protein>
<keyword evidence="2" id="KW-0812">Transmembrane</keyword>
<feature type="compositionally biased region" description="Low complexity" evidence="1">
    <location>
        <begin position="1"/>
        <end position="20"/>
    </location>
</feature>
<comment type="caution">
    <text evidence="3">The sequence shown here is derived from an EMBL/GenBank/DDBJ whole genome shotgun (WGS) entry which is preliminary data.</text>
</comment>
<evidence type="ECO:0000256" key="1">
    <source>
        <dbReference type="SAM" id="MobiDB-lite"/>
    </source>
</evidence>
<dbReference type="Proteomes" id="UP000675781">
    <property type="component" value="Unassembled WGS sequence"/>
</dbReference>
<accession>A0A941ES12</accession>
<evidence type="ECO:0000256" key="2">
    <source>
        <dbReference type="SAM" id="Phobius"/>
    </source>
</evidence>
<dbReference type="RefSeq" id="WP_212530919.1">
    <property type="nucleotide sequence ID" value="NZ_JAGSOG010000142.1"/>
</dbReference>
<keyword evidence="4" id="KW-1185">Reference proteome</keyword>
<evidence type="ECO:0008006" key="5">
    <source>
        <dbReference type="Google" id="ProtNLM"/>
    </source>
</evidence>
<sequence>MATSPRNRARTTPPTPARAPISRRARNGLFAAAGVLTALGVALALLAWPGGAGRPGEITPVARARTFTAFDACLLTDRGGLEGSAAAAWTGMQRAAAATHAQVSYLSMQGPETAGNAQTYVDTLALRGCAMIIAAGQTPSSGVLAAARTWPRLPMLAITPHPPTRAPGNVTVLTAAADAQSRVQALVLAAGRSAGTASP</sequence>
<keyword evidence="2" id="KW-1133">Transmembrane helix</keyword>
<dbReference type="EMBL" id="JAGSOG010000142">
    <property type="protein sequence ID" value="MBR7836440.1"/>
    <property type="molecule type" value="Genomic_DNA"/>
</dbReference>
<feature type="region of interest" description="Disordered" evidence="1">
    <location>
        <begin position="1"/>
        <end position="22"/>
    </location>
</feature>
<keyword evidence="2" id="KW-0472">Membrane</keyword>
<reference evidence="3" key="1">
    <citation type="submission" date="2021-04" db="EMBL/GenBank/DDBJ databases">
        <title>Genome based classification of Actinospica acidithermotolerans sp. nov., an actinobacterium isolated from an Indonesian hot spring.</title>
        <authorList>
            <person name="Kusuma A.B."/>
            <person name="Putra K.E."/>
            <person name="Nafisah S."/>
            <person name="Loh J."/>
            <person name="Nouioui I."/>
            <person name="Goodfellow M."/>
        </authorList>
    </citation>
    <scope>NUCLEOTIDE SEQUENCE</scope>
    <source>
        <strain evidence="3">CSCA 57</strain>
    </source>
</reference>
<evidence type="ECO:0000313" key="4">
    <source>
        <dbReference type="Proteomes" id="UP000675781"/>
    </source>
</evidence>
<gene>
    <name evidence="3" type="ORF">KDL01_24395</name>
</gene>
<organism evidence="3 4">
    <name type="scientific">Actinospica durhamensis</name>
    <dbReference type="NCBI Taxonomy" id="1508375"/>
    <lineage>
        <taxon>Bacteria</taxon>
        <taxon>Bacillati</taxon>
        <taxon>Actinomycetota</taxon>
        <taxon>Actinomycetes</taxon>
        <taxon>Catenulisporales</taxon>
        <taxon>Actinospicaceae</taxon>
        <taxon>Actinospica</taxon>
    </lineage>
</organism>
<dbReference type="AlphaFoldDB" id="A0A941ES12"/>
<dbReference type="Gene3D" id="3.40.50.2300">
    <property type="match status" value="1"/>
</dbReference>
<proteinExistence type="predicted"/>
<name>A0A941ES12_9ACTN</name>
<feature type="transmembrane region" description="Helical" evidence="2">
    <location>
        <begin position="28"/>
        <end position="48"/>
    </location>
</feature>